<gene>
    <name evidence="3" type="ORF">K3166_10670</name>
</gene>
<feature type="transmembrane region" description="Helical" evidence="1">
    <location>
        <begin position="328"/>
        <end position="351"/>
    </location>
</feature>
<keyword evidence="4" id="KW-1185">Reference proteome</keyword>
<organism evidence="3 4">
    <name type="scientific">Qipengyuania psychrotolerans</name>
    <dbReference type="NCBI Taxonomy" id="2867238"/>
    <lineage>
        <taxon>Bacteria</taxon>
        <taxon>Pseudomonadati</taxon>
        <taxon>Pseudomonadota</taxon>
        <taxon>Alphaproteobacteria</taxon>
        <taxon>Sphingomonadales</taxon>
        <taxon>Erythrobacteraceae</taxon>
        <taxon>Qipengyuania</taxon>
    </lineage>
</organism>
<keyword evidence="1" id="KW-1133">Transmembrane helix</keyword>
<reference evidence="3 4" key="1">
    <citation type="submission" date="2021-08" db="EMBL/GenBank/DDBJ databases">
        <title>Comparative Genomics Analysis of the Genus Qipengyuania Reveals Extensive Genetic Diversity and Metabolic Versatility, Including the Description of Fifteen Novel Species.</title>
        <authorList>
            <person name="Liu Y."/>
        </authorList>
    </citation>
    <scope>NUCLEOTIDE SEQUENCE [LARGE SCALE GENOMIC DNA]</scope>
    <source>
        <strain evidence="3 4">1XM2-8</strain>
    </source>
</reference>
<protein>
    <submittedName>
        <fullName evidence="3">Acyltransferase</fullName>
    </submittedName>
</protein>
<accession>A0ABX8ZCF2</accession>
<dbReference type="InterPro" id="IPR050879">
    <property type="entry name" value="Acyltransferase_3"/>
</dbReference>
<evidence type="ECO:0000313" key="3">
    <source>
        <dbReference type="EMBL" id="QZD86667.1"/>
    </source>
</evidence>
<feature type="transmembrane region" description="Helical" evidence="1">
    <location>
        <begin position="256"/>
        <end position="276"/>
    </location>
</feature>
<feature type="transmembrane region" description="Helical" evidence="1">
    <location>
        <begin position="223"/>
        <end position="244"/>
    </location>
</feature>
<keyword evidence="3" id="KW-0012">Acyltransferase</keyword>
<dbReference type="InterPro" id="IPR002656">
    <property type="entry name" value="Acyl_transf_3_dom"/>
</dbReference>
<feature type="domain" description="Acyltransferase 3" evidence="2">
    <location>
        <begin position="8"/>
        <end position="377"/>
    </location>
</feature>
<dbReference type="Pfam" id="PF01757">
    <property type="entry name" value="Acyl_transf_3"/>
    <property type="match status" value="1"/>
</dbReference>
<keyword evidence="1" id="KW-0812">Transmembrane</keyword>
<evidence type="ECO:0000313" key="4">
    <source>
        <dbReference type="Proteomes" id="UP000824280"/>
    </source>
</evidence>
<feature type="transmembrane region" description="Helical" evidence="1">
    <location>
        <begin position="122"/>
        <end position="140"/>
    </location>
</feature>
<keyword evidence="3" id="KW-0808">Transferase</keyword>
<feature type="transmembrane region" description="Helical" evidence="1">
    <location>
        <begin position="50"/>
        <end position="71"/>
    </location>
</feature>
<dbReference type="PANTHER" id="PTHR23028">
    <property type="entry name" value="ACETYLTRANSFERASE"/>
    <property type="match status" value="1"/>
</dbReference>
<evidence type="ECO:0000259" key="2">
    <source>
        <dbReference type="Pfam" id="PF01757"/>
    </source>
</evidence>
<feature type="transmembrane region" description="Helical" evidence="1">
    <location>
        <begin position="180"/>
        <end position="200"/>
    </location>
</feature>
<evidence type="ECO:0000256" key="1">
    <source>
        <dbReference type="SAM" id="Phobius"/>
    </source>
</evidence>
<sequence length="410" mass="45449">MTKSRLDGADGLRAFACFLVVFHHISHQSSVPGVGPGPDWLVPFVSNGGYGVVIFFVLSGFLLGRPFWVALDAGDRYPSIRTYLLRRFARITPGFLVALTGSLIIALLYGQTTASPDTALRFFLGATYLSAFVPFAIFPVEVNGPLWSISYEVWAYLFMPLAFLLIFATPTVRSKTVGRWALWLAVILAAVLLHIAYMHFVPKPDRPDFLLEEFTLRRLGDGWAQRFSVFGMFAIFAIGVLAAAIQFQCSEFKGMWADVVALACLTVAIWICFDFGRPGNPTATMDGVFGLPYNQFPLFPALVGGFLATAPSSRFVGSLLDIQPMRYLSTISFGIYIYHMPLLFIVSHALFGPDQIAQTDADIAMMTGILLAATIAVAHLSWHRLEKPAIEWARQLERRKPREGARKEAF</sequence>
<feature type="transmembrane region" description="Helical" evidence="1">
    <location>
        <begin position="296"/>
        <end position="316"/>
    </location>
</feature>
<proteinExistence type="predicted"/>
<dbReference type="Proteomes" id="UP000824280">
    <property type="component" value="Chromosome"/>
</dbReference>
<feature type="transmembrane region" description="Helical" evidence="1">
    <location>
        <begin position="91"/>
        <end position="110"/>
    </location>
</feature>
<dbReference type="EMBL" id="CP081297">
    <property type="protein sequence ID" value="QZD86667.1"/>
    <property type="molecule type" value="Genomic_DNA"/>
</dbReference>
<name>A0ABX8ZCF2_9SPHN</name>
<dbReference type="PANTHER" id="PTHR23028:SF131">
    <property type="entry name" value="BLR2367 PROTEIN"/>
    <property type="match status" value="1"/>
</dbReference>
<dbReference type="GO" id="GO:0016746">
    <property type="term" value="F:acyltransferase activity"/>
    <property type="evidence" value="ECO:0007669"/>
    <property type="project" value="UniProtKB-KW"/>
</dbReference>
<feature type="transmembrane region" description="Helical" evidence="1">
    <location>
        <begin position="363"/>
        <end position="382"/>
    </location>
</feature>
<keyword evidence="1" id="KW-0472">Membrane</keyword>
<feature type="transmembrane region" description="Helical" evidence="1">
    <location>
        <begin position="146"/>
        <end position="168"/>
    </location>
</feature>